<sequence>MDMIIRNFEVQLKNSKLEQYNSLMRKAEAATASVAAAHQPTEINFNDEDNQSSFVPEIGDKVYIQGLGGGTMATVVETLGEDGSCMVQYGKIKVRVKRNKMKLVQRNTTERTASPSVKGKGRTPKQRSSAEANQDANISFGPVVQTSKNTVDLRGMRVNEASYQLRMAIDACRPYQVLFVVHGMGTGAVKDCAMDILRNHPRVAKFEDESPLNYGCTVAYIQ</sequence>
<dbReference type="GO" id="GO:0030983">
    <property type="term" value="F:mismatched DNA binding"/>
    <property type="evidence" value="ECO:0007669"/>
    <property type="project" value="InterPro"/>
</dbReference>
<reference evidence="11" key="1">
    <citation type="submission" date="2014-09" db="EMBL/GenBank/DDBJ databases">
        <authorList>
            <person name="Magalhaes I.L.F."/>
            <person name="Oliveira U."/>
            <person name="Santos F.R."/>
            <person name="Vidigal T.H.D.A."/>
            <person name="Brescovit A.D."/>
            <person name="Santos A.J."/>
        </authorList>
    </citation>
    <scope>NUCLEOTIDE SEQUENCE</scope>
    <source>
        <tissue evidence="11">Shoot tissue taken approximately 20 cm above the soil surface</tissue>
    </source>
</reference>
<dbReference type="SUPFAM" id="SSF160443">
    <property type="entry name" value="SMR domain-like"/>
    <property type="match status" value="1"/>
</dbReference>
<evidence type="ECO:0000313" key="11">
    <source>
        <dbReference type="EMBL" id="JAD75199.1"/>
    </source>
</evidence>
<dbReference type="AlphaFoldDB" id="A0A0A9CFY2"/>
<evidence type="ECO:0000256" key="7">
    <source>
        <dbReference type="ARBA" id="ARBA00022884"/>
    </source>
</evidence>
<dbReference type="GO" id="GO:0019843">
    <property type="term" value="F:rRNA binding"/>
    <property type="evidence" value="ECO:0007669"/>
    <property type="project" value="UniProtKB-KW"/>
</dbReference>
<protein>
    <submittedName>
        <fullName evidence="11">DNA mismatch repair protein muts2, putative</fullName>
    </submittedName>
</protein>
<evidence type="ECO:0000256" key="5">
    <source>
        <dbReference type="ARBA" id="ARBA00022801"/>
    </source>
</evidence>
<dbReference type="GO" id="GO:0006298">
    <property type="term" value="P:mismatch repair"/>
    <property type="evidence" value="ECO:0007669"/>
    <property type="project" value="InterPro"/>
</dbReference>
<evidence type="ECO:0000256" key="8">
    <source>
        <dbReference type="ARBA" id="ARBA00023125"/>
    </source>
</evidence>
<dbReference type="FunFam" id="3.30.1370.110:FF:000004">
    <property type="entry name" value="Endonuclease MutS2"/>
    <property type="match status" value="1"/>
</dbReference>
<accession>A0A0A9CFY2</accession>
<dbReference type="PROSITE" id="PS50828">
    <property type="entry name" value="SMR"/>
    <property type="match status" value="1"/>
</dbReference>
<dbReference type="InterPro" id="IPR036063">
    <property type="entry name" value="Smr_dom_sf"/>
</dbReference>
<evidence type="ECO:0000259" key="10">
    <source>
        <dbReference type="PROSITE" id="PS50828"/>
    </source>
</evidence>
<keyword evidence="3" id="KW-0547">Nucleotide-binding</keyword>
<dbReference type="PANTHER" id="PTHR48466">
    <property type="entry name" value="OS10G0509000 PROTEIN-RELATED"/>
    <property type="match status" value="1"/>
</dbReference>
<feature type="domain" description="Smr" evidence="10">
    <location>
        <begin position="151"/>
        <end position="222"/>
    </location>
</feature>
<feature type="region of interest" description="Disordered" evidence="9">
    <location>
        <begin position="103"/>
        <end position="137"/>
    </location>
</feature>
<dbReference type="InterPro" id="IPR045076">
    <property type="entry name" value="MutS"/>
</dbReference>
<dbReference type="EMBL" id="GBRH01222696">
    <property type="protein sequence ID" value="JAD75199.1"/>
    <property type="molecule type" value="Transcribed_RNA"/>
</dbReference>
<dbReference type="GO" id="GO:0016787">
    <property type="term" value="F:hydrolase activity"/>
    <property type="evidence" value="ECO:0007669"/>
    <property type="project" value="UniProtKB-KW"/>
</dbReference>
<keyword evidence="1" id="KW-0540">Nuclease</keyword>
<evidence type="ECO:0000256" key="9">
    <source>
        <dbReference type="SAM" id="MobiDB-lite"/>
    </source>
</evidence>
<dbReference type="InterPro" id="IPR002625">
    <property type="entry name" value="Smr_dom"/>
</dbReference>
<evidence type="ECO:0000256" key="3">
    <source>
        <dbReference type="ARBA" id="ARBA00022741"/>
    </source>
</evidence>
<keyword evidence="5" id="KW-0378">Hydrolase</keyword>
<evidence type="ECO:0000256" key="6">
    <source>
        <dbReference type="ARBA" id="ARBA00022840"/>
    </source>
</evidence>
<dbReference type="GO" id="GO:0140664">
    <property type="term" value="F:ATP-dependent DNA damage sensor activity"/>
    <property type="evidence" value="ECO:0007669"/>
    <property type="project" value="InterPro"/>
</dbReference>
<dbReference type="GO" id="GO:0004519">
    <property type="term" value="F:endonuclease activity"/>
    <property type="evidence" value="ECO:0007669"/>
    <property type="project" value="UniProtKB-KW"/>
</dbReference>
<name>A0A0A9CFY2_ARUDO</name>
<dbReference type="PANTHER" id="PTHR48466:SF1">
    <property type="entry name" value="SMR DOMAIN-CONTAINING PROTEIN"/>
    <property type="match status" value="1"/>
</dbReference>
<evidence type="ECO:0000256" key="1">
    <source>
        <dbReference type="ARBA" id="ARBA00022722"/>
    </source>
</evidence>
<dbReference type="GO" id="GO:0005524">
    <property type="term" value="F:ATP binding"/>
    <property type="evidence" value="ECO:0007669"/>
    <property type="project" value="UniProtKB-KW"/>
</dbReference>
<keyword evidence="4" id="KW-0255">Endonuclease</keyword>
<feature type="compositionally biased region" description="Polar residues" evidence="9">
    <location>
        <begin position="105"/>
        <end position="115"/>
    </location>
</feature>
<evidence type="ECO:0000256" key="4">
    <source>
        <dbReference type="ARBA" id="ARBA00022759"/>
    </source>
</evidence>
<dbReference type="SMART" id="SM00463">
    <property type="entry name" value="SMR"/>
    <property type="match status" value="1"/>
</dbReference>
<keyword evidence="7" id="KW-0694">RNA-binding</keyword>
<keyword evidence="6" id="KW-0067">ATP-binding</keyword>
<reference evidence="11" key="2">
    <citation type="journal article" date="2015" name="Data Brief">
        <title>Shoot transcriptome of the giant reed, Arundo donax.</title>
        <authorList>
            <person name="Barrero R.A."/>
            <person name="Guerrero F.D."/>
            <person name="Moolhuijzen P."/>
            <person name="Goolsby J.A."/>
            <person name="Tidwell J."/>
            <person name="Bellgard S.E."/>
            <person name="Bellgard M.I."/>
        </authorList>
    </citation>
    <scope>NUCLEOTIDE SEQUENCE</scope>
    <source>
        <tissue evidence="11">Shoot tissue taken approximately 20 cm above the soil surface</tissue>
    </source>
</reference>
<keyword evidence="8" id="KW-0238">DNA-binding</keyword>
<feature type="compositionally biased region" description="Polar residues" evidence="9">
    <location>
        <begin position="126"/>
        <end position="137"/>
    </location>
</feature>
<dbReference type="Pfam" id="PF01713">
    <property type="entry name" value="Smr"/>
    <property type="match status" value="1"/>
</dbReference>
<proteinExistence type="predicted"/>
<keyword evidence="2" id="KW-0699">rRNA-binding</keyword>
<evidence type="ECO:0000256" key="2">
    <source>
        <dbReference type="ARBA" id="ARBA00022730"/>
    </source>
</evidence>
<dbReference type="Gene3D" id="3.30.1370.110">
    <property type="match status" value="1"/>
</dbReference>
<organism evidence="11">
    <name type="scientific">Arundo donax</name>
    <name type="common">Giant reed</name>
    <name type="synonym">Donax arundinaceus</name>
    <dbReference type="NCBI Taxonomy" id="35708"/>
    <lineage>
        <taxon>Eukaryota</taxon>
        <taxon>Viridiplantae</taxon>
        <taxon>Streptophyta</taxon>
        <taxon>Embryophyta</taxon>
        <taxon>Tracheophyta</taxon>
        <taxon>Spermatophyta</taxon>
        <taxon>Magnoliopsida</taxon>
        <taxon>Liliopsida</taxon>
        <taxon>Poales</taxon>
        <taxon>Poaceae</taxon>
        <taxon>PACMAD clade</taxon>
        <taxon>Arundinoideae</taxon>
        <taxon>Arundineae</taxon>
        <taxon>Arundo</taxon>
    </lineage>
</organism>